<dbReference type="CDD" id="cd00077">
    <property type="entry name" value="HDc"/>
    <property type="match status" value="1"/>
</dbReference>
<keyword evidence="1" id="KW-0378">Hydrolase</keyword>
<dbReference type="GO" id="GO:0031125">
    <property type="term" value="P:rRNA 3'-end processing"/>
    <property type="evidence" value="ECO:0007669"/>
    <property type="project" value="TreeGrafter"/>
</dbReference>
<keyword evidence="2 4" id="KW-0540">Nuclease</keyword>
<dbReference type="Pfam" id="PF01336">
    <property type="entry name" value="tRNA_anti-codon"/>
    <property type="match status" value="1"/>
</dbReference>
<accession>A0A0H4QJC8</accession>
<keyword evidence="2 4" id="KW-0269">Exonuclease</keyword>
<dbReference type="InterPro" id="IPR006674">
    <property type="entry name" value="HD_domain"/>
</dbReference>
<dbReference type="GO" id="GO:0004527">
    <property type="term" value="F:exonuclease activity"/>
    <property type="evidence" value="ECO:0007669"/>
    <property type="project" value="UniProtKB-KW"/>
</dbReference>
<dbReference type="InterPro" id="IPR004365">
    <property type="entry name" value="NA-bd_OB_tRNA"/>
</dbReference>
<dbReference type="Gene3D" id="2.40.50.140">
    <property type="entry name" value="Nucleic acid-binding proteins"/>
    <property type="match status" value="1"/>
</dbReference>
<dbReference type="EMBL" id="CP012034">
    <property type="protein sequence ID" value="AKP66783.1"/>
    <property type="molecule type" value="Genomic_DNA"/>
</dbReference>
<keyword evidence="5" id="KW-1185">Reference proteome</keyword>
<dbReference type="SUPFAM" id="SSF50249">
    <property type="entry name" value="Nucleic acid-binding proteins"/>
    <property type="match status" value="1"/>
</dbReference>
<dbReference type="STRING" id="1007676.ABM34_03840"/>
<evidence type="ECO:0000256" key="1">
    <source>
        <dbReference type="ARBA" id="ARBA00022801"/>
    </source>
</evidence>
<dbReference type="CDD" id="cd04492">
    <property type="entry name" value="YhaM_OBF_like"/>
    <property type="match status" value="1"/>
</dbReference>
<dbReference type="Gene3D" id="1.10.3210.10">
    <property type="entry name" value="Hypothetical protein af1432"/>
    <property type="match status" value="1"/>
</dbReference>
<dbReference type="Proteomes" id="UP000036106">
    <property type="component" value="Chromosome"/>
</dbReference>
<dbReference type="KEGG" id="lgn:ABM34_03840"/>
<dbReference type="InterPro" id="IPR003607">
    <property type="entry name" value="HD/PDEase_dom"/>
</dbReference>
<dbReference type="AlphaFoldDB" id="A0A0H4QJC8"/>
<sequence>MDKRITDYKNGESMSLEAIIKMSDYRLAKNGKNFLSLVFEDKSGQIPGKYWDASEQDKQNFKVGAVVQLDGKRDLYQGKPQVTINRLGVIDPATIDMSKFIQTAPEKRADMEADFEDVFLQITNGSWNRIVRYLFKKFHDKFFTSPAAKSNHHDFQGGLAYHTLSMVRLAEKISDQYPQINRALLIAGACIHDLGKVIELNGTLGIEYTFEGNMIGHITIVDEEIVLAANDLEIKLDSEDMILLRHMVLSHHGLLEYGSPERPKLLEAEVLHDIDVLDASINMISKALDKTDPGEFSERIFGMDNRSFYKHSEN</sequence>
<dbReference type="OrthoDB" id="9778453at2"/>
<dbReference type="RefSeq" id="WP_048703561.1">
    <property type="nucleotide sequence ID" value="NZ_CP012034.1"/>
</dbReference>
<evidence type="ECO:0000313" key="4">
    <source>
        <dbReference type="EMBL" id="AKP66783.1"/>
    </source>
</evidence>
<feature type="domain" description="HD/PDEase" evidence="3">
    <location>
        <begin position="155"/>
        <end position="289"/>
    </location>
</feature>
<dbReference type="FunFam" id="1.10.3210.10:FF:000008">
    <property type="entry name" value="3'-5' exoribonuclease YhaM"/>
    <property type="match status" value="1"/>
</dbReference>
<evidence type="ECO:0000313" key="5">
    <source>
        <dbReference type="Proteomes" id="UP000036106"/>
    </source>
</evidence>
<evidence type="ECO:0000259" key="3">
    <source>
        <dbReference type="SMART" id="SM00471"/>
    </source>
</evidence>
<protein>
    <submittedName>
        <fullName evidence="4">3'-5' exonuclease</fullName>
    </submittedName>
</protein>
<proteinExistence type="predicted"/>
<reference evidence="5" key="1">
    <citation type="submission" date="2015-07" db="EMBL/GenBank/DDBJ databases">
        <title>Lactobacillus ginsenosidimutans/EMML 3141/ whole genome sequencing.</title>
        <authorList>
            <person name="Kim M.K."/>
            <person name="Im W.-T."/>
            <person name="Srinivasan S."/>
            <person name="Lee J.-J."/>
        </authorList>
    </citation>
    <scope>NUCLEOTIDE SEQUENCE [LARGE SCALE GENOMIC DNA]</scope>
    <source>
        <strain evidence="5">EMML 3041</strain>
    </source>
</reference>
<dbReference type="GO" id="GO:0003676">
    <property type="term" value="F:nucleic acid binding"/>
    <property type="evidence" value="ECO:0007669"/>
    <property type="project" value="InterPro"/>
</dbReference>
<organism evidence="4 5">
    <name type="scientific">Companilactobacillus ginsenosidimutans</name>
    <dbReference type="NCBI Taxonomy" id="1007676"/>
    <lineage>
        <taxon>Bacteria</taxon>
        <taxon>Bacillati</taxon>
        <taxon>Bacillota</taxon>
        <taxon>Bacilli</taxon>
        <taxon>Lactobacillales</taxon>
        <taxon>Lactobacillaceae</taxon>
        <taxon>Companilactobacillus</taxon>
    </lineage>
</organism>
<dbReference type="InterPro" id="IPR012340">
    <property type="entry name" value="NA-bd_OB-fold"/>
</dbReference>
<gene>
    <name evidence="4" type="ORF">ABM34_03840</name>
</gene>
<dbReference type="PANTHER" id="PTHR37294:SF1">
    <property type="entry name" value="3'-5' EXORIBONUCLEASE YHAM"/>
    <property type="match status" value="1"/>
</dbReference>
<dbReference type="PATRIC" id="fig|1007676.4.peg.790"/>
<evidence type="ECO:0000256" key="2">
    <source>
        <dbReference type="ARBA" id="ARBA00022839"/>
    </source>
</evidence>
<dbReference type="SUPFAM" id="SSF109604">
    <property type="entry name" value="HD-domain/PDEase-like"/>
    <property type="match status" value="1"/>
</dbReference>
<dbReference type="PANTHER" id="PTHR37294">
    <property type="entry name" value="3'-5' EXORIBONUCLEASE YHAM"/>
    <property type="match status" value="1"/>
</dbReference>
<dbReference type="SMART" id="SM00471">
    <property type="entry name" value="HDc"/>
    <property type="match status" value="1"/>
</dbReference>
<dbReference type="InterPro" id="IPR050798">
    <property type="entry name" value="YhaM_exoribonuc/phosphodiest"/>
</dbReference>
<name>A0A0H4QJC8_9LACO</name>
<dbReference type="Pfam" id="PF01966">
    <property type="entry name" value="HD"/>
    <property type="match status" value="1"/>
</dbReference>